<keyword evidence="8 11" id="KW-0030">Aminoacyl-tRNA synthetase</keyword>
<dbReference type="CDD" id="cd00805">
    <property type="entry name" value="TyrRS_core"/>
    <property type="match status" value="1"/>
</dbReference>
<dbReference type="Pfam" id="PF22421">
    <property type="entry name" value="SYY_C-terminal"/>
    <property type="match status" value="1"/>
</dbReference>
<keyword evidence="6 12" id="KW-0694">RNA-binding</keyword>
<dbReference type="SUPFAM" id="SSF52374">
    <property type="entry name" value="Nucleotidylyl transferase"/>
    <property type="match status" value="1"/>
</dbReference>
<dbReference type="Gene3D" id="1.10.240.10">
    <property type="entry name" value="Tyrosyl-Transfer RNA Synthetase"/>
    <property type="match status" value="1"/>
</dbReference>
<dbReference type="GO" id="GO:0004831">
    <property type="term" value="F:tyrosine-tRNA ligase activity"/>
    <property type="evidence" value="ECO:0007669"/>
    <property type="project" value="UniProtKB-UniRule"/>
</dbReference>
<proteinExistence type="inferred from homology"/>
<evidence type="ECO:0000256" key="1">
    <source>
        <dbReference type="ARBA" id="ARBA00004496"/>
    </source>
</evidence>
<feature type="binding site" evidence="11">
    <location>
        <position position="168"/>
    </location>
    <ligand>
        <name>L-tyrosine</name>
        <dbReference type="ChEBI" id="CHEBI:58315"/>
    </ligand>
</feature>
<dbReference type="InterPro" id="IPR002307">
    <property type="entry name" value="Tyr-tRNA-ligase"/>
</dbReference>
<feature type="short sequence motif" description="'HIGH' region" evidence="11">
    <location>
        <begin position="40"/>
        <end position="49"/>
    </location>
</feature>
<dbReference type="CDD" id="cd00165">
    <property type="entry name" value="S4"/>
    <property type="match status" value="1"/>
</dbReference>
<dbReference type="GO" id="GO:0042803">
    <property type="term" value="F:protein homodimerization activity"/>
    <property type="evidence" value="ECO:0007669"/>
    <property type="project" value="UniProtKB-ARBA"/>
</dbReference>
<evidence type="ECO:0000256" key="7">
    <source>
        <dbReference type="ARBA" id="ARBA00022917"/>
    </source>
</evidence>
<sequence>MANVFDTLKERGFIKQTTHEEEIRELLGKESVTFYTGYDPTADSLHVGHFLQVMAMAHMQQAGHRPIVLIGGGTTMVGDPSGKTDMRKMLSFEEIEQNAERFKVQLSKFLDFSEGKALMVNNADWLMDLKYIPFLREIGRHFSVNRMLTAECFKSRMEKGLSFLEFNYMLMQSYDFLELYRRYGCKLQLGGDDQWSNIIAGADLIRRAEGGMAYGMTFTLLTTSEGKKMGKTESGAIWLDPEKTSPYDFYQYWRNVDDQDVEKCLALLTFLPMDEVRRLGALQGAEINKAKEILAFEVTKLVHGEEEARKADGAAKALFGKGTSTENVPFTEIPRIELSEGMDILTLLTRANLVPSRSEGRRLVQQGGIAIDDVKVEDIQLMVKEEDFKDGTLMIRKGKKVYHQIRLV</sequence>
<gene>
    <name evidence="11 14" type="primary">tyrS</name>
    <name evidence="14" type="ORF">AN619_02150</name>
</gene>
<dbReference type="Gene3D" id="3.40.50.620">
    <property type="entry name" value="HUPs"/>
    <property type="match status" value="1"/>
</dbReference>
<evidence type="ECO:0000313" key="14">
    <source>
        <dbReference type="EMBL" id="KXG78240.1"/>
    </source>
</evidence>
<dbReference type="InterPro" id="IPR002305">
    <property type="entry name" value="aa-tRNA-synth_Ic"/>
</dbReference>
<keyword evidence="2 11" id="KW-0963">Cytoplasm</keyword>
<evidence type="ECO:0000256" key="10">
    <source>
        <dbReference type="ARBA" id="ARBA00060965"/>
    </source>
</evidence>
<dbReference type="Proteomes" id="UP000070456">
    <property type="component" value="Unassembled WGS sequence"/>
</dbReference>
<feature type="binding site" evidence="11">
    <location>
        <position position="231"/>
    </location>
    <ligand>
        <name>ATP</name>
        <dbReference type="ChEBI" id="CHEBI:30616"/>
    </ligand>
</feature>
<name>A0A140LCG5_9FIRM</name>
<dbReference type="PROSITE" id="PS50889">
    <property type="entry name" value="S4"/>
    <property type="match status" value="1"/>
</dbReference>
<dbReference type="EMBL" id="LOEE01000006">
    <property type="protein sequence ID" value="KXG78240.1"/>
    <property type="molecule type" value="Genomic_DNA"/>
</dbReference>
<comment type="caution">
    <text evidence="14">The sequence shown here is derived from an EMBL/GenBank/DDBJ whole genome shotgun (WGS) entry which is preliminary data.</text>
</comment>
<evidence type="ECO:0000256" key="5">
    <source>
        <dbReference type="ARBA" id="ARBA00022840"/>
    </source>
</evidence>
<reference evidence="14 15" key="1">
    <citation type="submission" date="2015-12" db="EMBL/GenBank/DDBJ databases">
        <title>Draft genome sequence of the thermoanaerobe Thermotalea metallivorans, an isolate from the runoff channel of the Great Artesian Basin, Australia.</title>
        <authorList>
            <person name="Patel B.K."/>
        </authorList>
    </citation>
    <scope>NUCLEOTIDE SEQUENCE [LARGE SCALE GENOMIC DNA]</scope>
    <source>
        <strain evidence="14 15">B2-1</strain>
    </source>
</reference>
<comment type="subcellular location">
    <subcellularLocation>
        <location evidence="1 11">Cytoplasm</location>
    </subcellularLocation>
</comment>
<evidence type="ECO:0000256" key="8">
    <source>
        <dbReference type="ARBA" id="ARBA00023146"/>
    </source>
</evidence>
<comment type="similarity">
    <text evidence="10 11">Belongs to the class-I aminoacyl-tRNA synthetase family. TyrS type 1 subfamily.</text>
</comment>
<keyword evidence="5 11" id="KW-0067">ATP-binding</keyword>
<evidence type="ECO:0000256" key="4">
    <source>
        <dbReference type="ARBA" id="ARBA00022741"/>
    </source>
</evidence>
<dbReference type="HAMAP" id="MF_02006">
    <property type="entry name" value="Tyr_tRNA_synth_type1"/>
    <property type="match status" value="1"/>
</dbReference>
<dbReference type="OrthoDB" id="9804243at2"/>
<dbReference type="GO" id="GO:0006437">
    <property type="term" value="P:tyrosyl-tRNA aminoacylation"/>
    <property type="evidence" value="ECO:0007669"/>
    <property type="project" value="UniProtKB-UniRule"/>
</dbReference>
<dbReference type="PANTHER" id="PTHR11766">
    <property type="entry name" value="TYROSYL-TRNA SYNTHETASE"/>
    <property type="match status" value="1"/>
</dbReference>
<dbReference type="GO" id="GO:0003723">
    <property type="term" value="F:RNA binding"/>
    <property type="evidence" value="ECO:0007669"/>
    <property type="project" value="UniProtKB-KW"/>
</dbReference>
<dbReference type="InterPro" id="IPR001412">
    <property type="entry name" value="aa-tRNA-synth_I_CS"/>
</dbReference>
<dbReference type="GO" id="GO:0005829">
    <property type="term" value="C:cytosol"/>
    <property type="evidence" value="ECO:0007669"/>
    <property type="project" value="TreeGrafter"/>
</dbReference>
<comment type="catalytic activity">
    <reaction evidence="9 11">
        <text>tRNA(Tyr) + L-tyrosine + ATP = L-tyrosyl-tRNA(Tyr) + AMP + diphosphate + H(+)</text>
        <dbReference type="Rhea" id="RHEA:10220"/>
        <dbReference type="Rhea" id="RHEA-COMP:9706"/>
        <dbReference type="Rhea" id="RHEA-COMP:9707"/>
        <dbReference type="ChEBI" id="CHEBI:15378"/>
        <dbReference type="ChEBI" id="CHEBI:30616"/>
        <dbReference type="ChEBI" id="CHEBI:33019"/>
        <dbReference type="ChEBI" id="CHEBI:58315"/>
        <dbReference type="ChEBI" id="CHEBI:78442"/>
        <dbReference type="ChEBI" id="CHEBI:78536"/>
        <dbReference type="ChEBI" id="CHEBI:456215"/>
        <dbReference type="EC" id="6.1.1.1"/>
    </reaction>
</comment>
<dbReference type="RefSeq" id="WP_068554232.1">
    <property type="nucleotide sequence ID" value="NZ_LOEE01000006.1"/>
</dbReference>
<organism evidence="14 15">
    <name type="scientific">Thermotalea metallivorans</name>
    <dbReference type="NCBI Taxonomy" id="520762"/>
    <lineage>
        <taxon>Bacteria</taxon>
        <taxon>Bacillati</taxon>
        <taxon>Bacillota</taxon>
        <taxon>Clostridia</taxon>
        <taxon>Peptostreptococcales</taxon>
        <taxon>Thermotaleaceae</taxon>
        <taxon>Thermotalea</taxon>
    </lineage>
</organism>
<feature type="binding site" evidence="11">
    <location>
        <position position="35"/>
    </location>
    <ligand>
        <name>L-tyrosine</name>
        <dbReference type="ChEBI" id="CHEBI:58315"/>
    </ligand>
</feature>
<dbReference type="InterPro" id="IPR014729">
    <property type="entry name" value="Rossmann-like_a/b/a_fold"/>
</dbReference>
<evidence type="ECO:0000256" key="9">
    <source>
        <dbReference type="ARBA" id="ARBA00048248"/>
    </source>
</evidence>
<feature type="short sequence motif" description="'KMSKS' region" evidence="11">
    <location>
        <begin position="228"/>
        <end position="232"/>
    </location>
</feature>
<dbReference type="FunFam" id="1.10.240.10:FF:000001">
    <property type="entry name" value="Tyrosine--tRNA ligase"/>
    <property type="match status" value="1"/>
</dbReference>
<keyword evidence="7 11" id="KW-0648">Protein biosynthesis</keyword>
<dbReference type="InterPro" id="IPR036986">
    <property type="entry name" value="S4_RNA-bd_sf"/>
</dbReference>
<evidence type="ECO:0000259" key="13">
    <source>
        <dbReference type="Pfam" id="PF22421"/>
    </source>
</evidence>
<evidence type="ECO:0000256" key="2">
    <source>
        <dbReference type="ARBA" id="ARBA00022490"/>
    </source>
</evidence>
<comment type="function">
    <text evidence="11">Catalyzes the attachment of tyrosine to tRNA(Tyr) in a two-step reaction: tyrosine is first activated by ATP to form Tyr-AMP and then transferred to the acceptor end of tRNA(Tyr).</text>
</comment>
<evidence type="ECO:0000256" key="3">
    <source>
        <dbReference type="ARBA" id="ARBA00022598"/>
    </source>
</evidence>
<evidence type="ECO:0000256" key="11">
    <source>
        <dbReference type="HAMAP-Rule" id="MF_02006"/>
    </source>
</evidence>
<dbReference type="PANTHER" id="PTHR11766:SF0">
    <property type="entry name" value="TYROSINE--TRNA LIGASE, MITOCHONDRIAL"/>
    <property type="match status" value="1"/>
</dbReference>
<dbReference type="EC" id="6.1.1.1" evidence="11"/>
<feature type="binding site" evidence="11">
    <location>
        <position position="172"/>
    </location>
    <ligand>
        <name>L-tyrosine</name>
        <dbReference type="ChEBI" id="CHEBI:58315"/>
    </ligand>
</feature>
<dbReference type="SUPFAM" id="SSF55174">
    <property type="entry name" value="Alpha-L RNA-binding motif"/>
    <property type="match status" value="1"/>
</dbReference>
<keyword evidence="3 11" id="KW-0436">Ligase</keyword>
<evidence type="ECO:0000256" key="6">
    <source>
        <dbReference type="ARBA" id="ARBA00022884"/>
    </source>
</evidence>
<dbReference type="PRINTS" id="PR01040">
    <property type="entry name" value="TRNASYNTHTYR"/>
</dbReference>
<dbReference type="GO" id="GO:0005524">
    <property type="term" value="F:ATP binding"/>
    <property type="evidence" value="ECO:0007669"/>
    <property type="project" value="UniProtKB-UniRule"/>
</dbReference>
<comment type="subunit">
    <text evidence="11">Homodimer.</text>
</comment>
<dbReference type="Gene3D" id="3.10.290.10">
    <property type="entry name" value="RNA-binding S4 domain"/>
    <property type="match status" value="1"/>
</dbReference>
<keyword evidence="4 11" id="KW-0547">Nucleotide-binding</keyword>
<feature type="domain" description="Tyrosine--tRNA ligase SYY-like C-terminal" evidence="13">
    <location>
        <begin position="330"/>
        <end position="403"/>
    </location>
</feature>
<dbReference type="NCBIfam" id="TIGR00234">
    <property type="entry name" value="tyrS"/>
    <property type="match status" value="1"/>
</dbReference>
<dbReference type="PATRIC" id="fig|520762.4.peg.247"/>
<accession>A0A140LCG5</accession>
<dbReference type="PROSITE" id="PS00178">
    <property type="entry name" value="AA_TRNA_LIGASE_I"/>
    <property type="match status" value="1"/>
</dbReference>
<dbReference type="FunFam" id="3.40.50.620:FF:000008">
    <property type="entry name" value="Tyrosine--tRNA ligase"/>
    <property type="match status" value="1"/>
</dbReference>
<keyword evidence="15" id="KW-1185">Reference proteome</keyword>
<evidence type="ECO:0000256" key="12">
    <source>
        <dbReference type="PROSITE-ProRule" id="PRU00182"/>
    </source>
</evidence>
<dbReference type="AlphaFoldDB" id="A0A140LCG5"/>
<dbReference type="InterPro" id="IPR054608">
    <property type="entry name" value="SYY-like_C"/>
</dbReference>
<evidence type="ECO:0000313" key="15">
    <source>
        <dbReference type="Proteomes" id="UP000070456"/>
    </source>
</evidence>
<dbReference type="STRING" id="520762.AN619_02150"/>
<dbReference type="InterPro" id="IPR024088">
    <property type="entry name" value="Tyr-tRNA-ligase_bac-type"/>
</dbReference>
<protein>
    <recommendedName>
        <fullName evidence="11">Tyrosine--tRNA ligase</fullName>
        <ecNumber evidence="11">6.1.1.1</ecNumber>
    </recommendedName>
    <alternativeName>
        <fullName evidence="11">Tyrosyl-tRNA synthetase</fullName>
        <shortName evidence="11">TyrRS</shortName>
    </alternativeName>
</protein>
<dbReference type="Pfam" id="PF00579">
    <property type="entry name" value="tRNA-synt_1b"/>
    <property type="match status" value="1"/>
</dbReference>
<dbReference type="InterPro" id="IPR024107">
    <property type="entry name" value="Tyr-tRNA-ligase_bac_1"/>
</dbReference>